<dbReference type="AlphaFoldDB" id="A0A835GYY4"/>
<reference evidence="4 5" key="1">
    <citation type="submission" date="2020-10" db="EMBL/GenBank/DDBJ databases">
        <title>The Coptis chinensis genome and diversification of protoberbering-type alkaloids.</title>
        <authorList>
            <person name="Wang B."/>
            <person name="Shu S."/>
            <person name="Song C."/>
            <person name="Liu Y."/>
        </authorList>
    </citation>
    <scope>NUCLEOTIDE SEQUENCE [LARGE SCALE GENOMIC DNA]</scope>
    <source>
        <strain evidence="4">HL-2020</strain>
        <tissue evidence="4">Leaf</tissue>
    </source>
</reference>
<dbReference type="PANTHER" id="PTHR33098">
    <property type="entry name" value="COTTON FIBER (DUF761)"/>
    <property type="match status" value="1"/>
</dbReference>
<keyword evidence="2" id="KW-0812">Transmembrane</keyword>
<feature type="region of interest" description="Disordered" evidence="1">
    <location>
        <begin position="218"/>
        <end position="238"/>
    </location>
</feature>
<feature type="region of interest" description="Disordered" evidence="1">
    <location>
        <begin position="261"/>
        <end position="287"/>
    </location>
</feature>
<proteinExistence type="predicted"/>
<evidence type="ECO:0000256" key="1">
    <source>
        <dbReference type="SAM" id="MobiDB-lite"/>
    </source>
</evidence>
<evidence type="ECO:0000313" key="5">
    <source>
        <dbReference type="Proteomes" id="UP000631114"/>
    </source>
</evidence>
<gene>
    <name evidence="4" type="ORF">IFM89_010221</name>
</gene>
<feature type="domain" description="DUF4408" evidence="3">
    <location>
        <begin position="23"/>
        <end position="55"/>
    </location>
</feature>
<dbReference type="PANTHER" id="PTHR33098:SF53">
    <property type="entry name" value="OS05G0540900 PROTEIN"/>
    <property type="match status" value="1"/>
</dbReference>
<dbReference type="Pfam" id="PF14364">
    <property type="entry name" value="DUF4408"/>
    <property type="match status" value="1"/>
</dbReference>
<organism evidence="4 5">
    <name type="scientific">Coptis chinensis</name>
    <dbReference type="NCBI Taxonomy" id="261450"/>
    <lineage>
        <taxon>Eukaryota</taxon>
        <taxon>Viridiplantae</taxon>
        <taxon>Streptophyta</taxon>
        <taxon>Embryophyta</taxon>
        <taxon>Tracheophyta</taxon>
        <taxon>Spermatophyta</taxon>
        <taxon>Magnoliopsida</taxon>
        <taxon>Ranunculales</taxon>
        <taxon>Ranunculaceae</taxon>
        <taxon>Coptidoideae</taxon>
        <taxon>Coptis</taxon>
    </lineage>
</organism>
<protein>
    <recommendedName>
        <fullName evidence="3">DUF4408 domain-containing protein</fullName>
    </recommendedName>
</protein>
<evidence type="ECO:0000259" key="3">
    <source>
        <dbReference type="Pfam" id="PF14364"/>
    </source>
</evidence>
<sequence length="287" mass="32922">MFMAFILYLYVPVVFEIVVSGVPMLWTTLGLWFTPPYLYVVVNFIIIAIAASSRFQQKIEGVSKVVATTKTQNDLLRKASFEIDTKNSFEYKMELEAIEPEISGHVEVKGLKVKTKKKLRELDVKTKKKPVKSKSAEFEAREPEMYYGYIEVKKVEAAKEKKKPMASKLEFEVNKMEGEDEYASSMSRGMPMNRMDTVEIPMDSIHQQDSFAHQAINNESPKAGKEQRSLETEANDTMEDTWKMIMESRKIQNAGLEGASVNAEKVKTRNNMVSPSQSRKKQDTFRW</sequence>
<comment type="caution">
    <text evidence="4">The sequence shown here is derived from an EMBL/GenBank/DDBJ whole genome shotgun (WGS) entry which is preliminary data.</text>
</comment>
<keyword evidence="2" id="KW-0472">Membrane</keyword>
<keyword evidence="5" id="KW-1185">Reference proteome</keyword>
<keyword evidence="2" id="KW-1133">Transmembrane helix</keyword>
<feature type="transmembrane region" description="Helical" evidence="2">
    <location>
        <begin position="32"/>
        <end position="51"/>
    </location>
</feature>
<feature type="transmembrane region" description="Helical" evidence="2">
    <location>
        <begin position="7"/>
        <end position="26"/>
    </location>
</feature>
<name>A0A835GYY4_9MAGN</name>
<dbReference type="OrthoDB" id="1933168at2759"/>
<evidence type="ECO:0000313" key="4">
    <source>
        <dbReference type="EMBL" id="KAF9588462.1"/>
    </source>
</evidence>
<feature type="compositionally biased region" description="Basic and acidic residues" evidence="1">
    <location>
        <begin position="222"/>
        <end position="231"/>
    </location>
</feature>
<dbReference type="InterPro" id="IPR025520">
    <property type="entry name" value="DUF4408"/>
</dbReference>
<dbReference type="EMBL" id="JADFTS010000009">
    <property type="protein sequence ID" value="KAF9588462.1"/>
    <property type="molecule type" value="Genomic_DNA"/>
</dbReference>
<dbReference type="Proteomes" id="UP000631114">
    <property type="component" value="Unassembled WGS sequence"/>
</dbReference>
<accession>A0A835GYY4</accession>
<evidence type="ECO:0000256" key="2">
    <source>
        <dbReference type="SAM" id="Phobius"/>
    </source>
</evidence>